<dbReference type="InterPro" id="IPR045383">
    <property type="entry name" value="DUF6528"/>
</dbReference>
<evidence type="ECO:0000313" key="1">
    <source>
        <dbReference type="EMBL" id="GGD85112.1"/>
    </source>
</evidence>
<dbReference type="SUPFAM" id="SSF63829">
    <property type="entry name" value="Calcium-dependent phosphotriesterase"/>
    <property type="match status" value="1"/>
</dbReference>
<dbReference type="Pfam" id="PF20138">
    <property type="entry name" value="DUF6528"/>
    <property type="match status" value="1"/>
</dbReference>
<comment type="caution">
    <text evidence="1">The sequence shown here is derived from an EMBL/GenBank/DDBJ whole genome shotgun (WGS) entry which is preliminary data.</text>
</comment>
<organism evidence="1 2">
    <name type="scientific">Paenibacillus nasutitermitis</name>
    <dbReference type="NCBI Taxonomy" id="1652958"/>
    <lineage>
        <taxon>Bacteria</taxon>
        <taxon>Bacillati</taxon>
        <taxon>Bacillota</taxon>
        <taxon>Bacilli</taxon>
        <taxon>Bacillales</taxon>
        <taxon>Paenibacillaceae</taxon>
        <taxon>Paenibacillus</taxon>
    </lineage>
</organism>
<gene>
    <name evidence="1" type="ORF">GCM10010911_49390</name>
</gene>
<sequence>MKIRWFTISMTIVLALTLGLVILRHEPATAVATDFPLGGTDQKNDKIVFFDPNATDWNAASSIVWQWTPTAANGFSGLTGAFGDPSDVRLRDNCVYGGQWLVVADSKGLAAVVPYPAGNSRKWGLNVGGNPHAAELLPNGNVAVAASHGHWVRIYTASQGPDSAVYAQYDLTGAHGVVWDPQRSLLWALGDYHLVALSVNGTDAAPTIREVLKVDLPQQYRGNGDPLENPGGHELQPVYGDSDRLWITTAKHVYQYVKSTNTFDSSYPGSAGADREATKSVSNQLSGQIVSTQPDYAKTPVGACVFNGWCMDSTDFFNPAYTRTRTDAAFYKVRVMNPAYQ</sequence>
<dbReference type="Proteomes" id="UP000612456">
    <property type="component" value="Unassembled WGS sequence"/>
</dbReference>
<dbReference type="RefSeq" id="WP_188995937.1">
    <property type="nucleotide sequence ID" value="NZ_BMHP01000003.1"/>
</dbReference>
<protein>
    <submittedName>
        <fullName evidence="1">Uncharacterized protein</fullName>
    </submittedName>
</protein>
<accession>A0A916ZBJ2</accession>
<reference evidence="1" key="2">
    <citation type="submission" date="2020-09" db="EMBL/GenBank/DDBJ databases">
        <authorList>
            <person name="Sun Q."/>
            <person name="Zhou Y."/>
        </authorList>
    </citation>
    <scope>NUCLEOTIDE SEQUENCE</scope>
    <source>
        <strain evidence="1">CGMCC 1.15178</strain>
    </source>
</reference>
<dbReference type="AlphaFoldDB" id="A0A916ZBJ2"/>
<name>A0A916ZBJ2_9BACL</name>
<keyword evidence="2" id="KW-1185">Reference proteome</keyword>
<dbReference type="EMBL" id="BMHP01000003">
    <property type="protein sequence ID" value="GGD85112.1"/>
    <property type="molecule type" value="Genomic_DNA"/>
</dbReference>
<proteinExistence type="predicted"/>
<evidence type="ECO:0000313" key="2">
    <source>
        <dbReference type="Proteomes" id="UP000612456"/>
    </source>
</evidence>
<reference evidence="1" key="1">
    <citation type="journal article" date="2014" name="Int. J. Syst. Evol. Microbiol.">
        <title>Complete genome sequence of Corynebacterium casei LMG S-19264T (=DSM 44701T), isolated from a smear-ripened cheese.</title>
        <authorList>
            <consortium name="US DOE Joint Genome Institute (JGI-PGF)"/>
            <person name="Walter F."/>
            <person name="Albersmeier A."/>
            <person name="Kalinowski J."/>
            <person name="Ruckert C."/>
        </authorList>
    </citation>
    <scope>NUCLEOTIDE SEQUENCE</scope>
    <source>
        <strain evidence="1">CGMCC 1.15178</strain>
    </source>
</reference>